<dbReference type="PROSITE" id="PS01162">
    <property type="entry name" value="QOR_ZETA_CRYSTAL"/>
    <property type="match status" value="1"/>
</dbReference>
<name>A0A8J4DS67_9ACTN</name>
<dbReference type="InterPro" id="IPR011032">
    <property type="entry name" value="GroES-like_sf"/>
</dbReference>
<dbReference type="SUPFAM" id="SSF50129">
    <property type="entry name" value="GroES-like"/>
    <property type="match status" value="1"/>
</dbReference>
<dbReference type="CDD" id="cd08267">
    <property type="entry name" value="MDR1"/>
    <property type="match status" value="1"/>
</dbReference>
<dbReference type="Pfam" id="PF13602">
    <property type="entry name" value="ADH_zinc_N_2"/>
    <property type="match status" value="1"/>
</dbReference>
<dbReference type="Proteomes" id="UP000619260">
    <property type="component" value="Unassembled WGS sequence"/>
</dbReference>
<reference evidence="3" key="1">
    <citation type="submission" date="2021-01" db="EMBL/GenBank/DDBJ databases">
        <title>Whole genome shotgun sequence of Virgisporangium aliadipatigenens NBRC 105644.</title>
        <authorList>
            <person name="Komaki H."/>
            <person name="Tamura T."/>
        </authorList>
    </citation>
    <scope>NUCLEOTIDE SEQUENCE</scope>
    <source>
        <strain evidence="3">NBRC 105644</strain>
    </source>
</reference>
<dbReference type="GO" id="GO:0016491">
    <property type="term" value="F:oxidoreductase activity"/>
    <property type="evidence" value="ECO:0007669"/>
    <property type="project" value="UniProtKB-KW"/>
</dbReference>
<feature type="domain" description="Enoyl reductase (ER)" evidence="2">
    <location>
        <begin position="10"/>
        <end position="326"/>
    </location>
</feature>
<dbReference type="InterPro" id="IPR036291">
    <property type="entry name" value="NAD(P)-bd_dom_sf"/>
</dbReference>
<dbReference type="InterPro" id="IPR050700">
    <property type="entry name" value="YIM1/Zinc_Alcohol_DH_Fams"/>
</dbReference>
<dbReference type="Pfam" id="PF08240">
    <property type="entry name" value="ADH_N"/>
    <property type="match status" value="1"/>
</dbReference>
<dbReference type="InterPro" id="IPR020843">
    <property type="entry name" value="ER"/>
</dbReference>
<dbReference type="PANTHER" id="PTHR11695:SF294">
    <property type="entry name" value="RETICULON-4-INTERACTING PROTEIN 1, MITOCHONDRIAL"/>
    <property type="match status" value="1"/>
</dbReference>
<evidence type="ECO:0000313" key="3">
    <source>
        <dbReference type="EMBL" id="GIJ48895.1"/>
    </source>
</evidence>
<keyword evidence="4" id="KW-1185">Reference proteome</keyword>
<evidence type="ECO:0000256" key="1">
    <source>
        <dbReference type="ARBA" id="ARBA00023002"/>
    </source>
</evidence>
<dbReference type="GO" id="GO:0008270">
    <property type="term" value="F:zinc ion binding"/>
    <property type="evidence" value="ECO:0007669"/>
    <property type="project" value="InterPro"/>
</dbReference>
<organism evidence="3 4">
    <name type="scientific">Virgisporangium aliadipatigenens</name>
    <dbReference type="NCBI Taxonomy" id="741659"/>
    <lineage>
        <taxon>Bacteria</taxon>
        <taxon>Bacillati</taxon>
        <taxon>Actinomycetota</taxon>
        <taxon>Actinomycetes</taxon>
        <taxon>Micromonosporales</taxon>
        <taxon>Micromonosporaceae</taxon>
        <taxon>Virgisporangium</taxon>
    </lineage>
</organism>
<dbReference type="EMBL" id="BOPF01000023">
    <property type="protein sequence ID" value="GIJ48895.1"/>
    <property type="molecule type" value="Genomic_DNA"/>
</dbReference>
<dbReference type="SUPFAM" id="SSF51735">
    <property type="entry name" value="NAD(P)-binding Rossmann-fold domains"/>
    <property type="match status" value="1"/>
</dbReference>
<comment type="caution">
    <text evidence="3">The sequence shown here is derived from an EMBL/GenBank/DDBJ whole genome shotgun (WGS) entry which is preliminary data.</text>
</comment>
<dbReference type="Gene3D" id="3.40.50.720">
    <property type="entry name" value="NAD(P)-binding Rossmann-like Domain"/>
    <property type="match status" value="1"/>
</dbReference>
<keyword evidence="1" id="KW-0560">Oxidoreductase</keyword>
<dbReference type="Gene3D" id="3.90.180.10">
    <property type="entry name" value="Medium-chain alcohol dehydrogenases, catalytic domain"/>
    <property type="match status" value="1"/>
</dbReference>
<dbReference type="RefSeq" id="WP_203902368.1">
    <property type="nucleotide sequence ID" value="NZ_BOPF01000023.1"/>
</dbReference>
<dbReference type="SMART" id="SM00829">
    <property type="entry name" value="PKS_ER"/>
    <property type="match status" value="1"/>
</dbReference>
<dbReference type="AlphaFoldDB" id="A0A8J4DS67"/>
<dbReference type="PANTHER" id="PTHR11695">
    <property type="entry name" value="ALCOHOL DEHYDROGENASE RELATED"/>
    <property type="match status" value="1"/>
</dbReference>
<proteinExistence type="predicted"/>
<dbReference type="InterPro" id="IPR013154">
    <property type="entry name" value="ADH-like_N"/>
</dbReference>
<dbReference type="InterPro" id="IPR002364">
    <property type="entry name" value="Quin_OxRdtase/zeta-crystal_CS"/>
</dbReference>
<gene>
    <name evidence="3" type="primary">qor_6</name>
    <name evidence="3" type="ORF">Val02_57810</name>
</gene>
<accession>A0A8J4DS67</accession>
<protein>
    <submittedName>
        <fullName evidence="3">NADPH:quinone reductase</fullName>
    </submittedName>
</protein>
<evidence type="ECO:0000313" key="4">
    <source>
        <dbReference type="Proteomes" id="UP000619260"/>
    </source>
</evidence>
<evidence type="ECO:0000259" key="2">
    <source>
        <dbReference type="SMART" id="SM00829"/>
    </source>
</evidence>
<sequence>MKAYIQRTYGSAERLHLEEIPTPAPTDNEVLVRVRATSVNPYDWHGMRGEPRIARLMPSGLGLRGPSIPVLGCDMAGTVESVGRNVTGFRPGDNVYGLLTGGGFGELVTVPEDLLAPMPKNLTHEEAAAVPMAAVTAFVGLRDAGGIRAGHTVLVNGASGGVGTFAVQLARAFGAAVVGVCGPHNVALVRSLGADRVIDYTQDTSLGNGGSYDIVLDNAGSRPIGALRRTLTRTGTFVMVGGPGGRWFSPADRMVKTVVRGPFVPQRMAVADAVGCTRKKQVLLELNDLIEAGRVTPVIDRRFSFEQLRDAVNYQEEGHSPGKVVVTVS</sequence>